<protein>
    <recommendedName>
        <fullName evidence="1">LUD domain-containing protein</fullName>
    </recommendedName>
</protein>
<dbReference type="Proteomes" id="UP000521313">
    <property type="component" value="Unassembled WGS sequence"/>
</dbReference>
<sequence>MNPKQISFQNTAKTIIANLEKRNMSGYYCATKEEALAKALELIPENSSIGWGGSMTMEEIGLIQTVKDKNYDAIDRMQGDKKEQATKIFNADWFLMSANAITLDGELINIDGTANRICYLCFGPEHVLVIAGMNKVVTDIPSGIARVRNMATPPNTTRLHKDTPCARFGRCMNCLEPDCICNQILVTRRSGQAGRIHVILVGEELGY</sequence>
<comment type="caution">
    <text evidence="2">The sequence shown here is derived from an EMBL/GenBank/DDBJ whole genome shotgun (WGS) entry which is preliminary data.</text>
</comment>
<gene>
    <name evidence="2" type="ORF">HNQ43_000418</name>
</gene>
<dbReference type="Pfam" id="PF02589">
    <property type="entry name" value="LUD_dom"/>
    <property type="match status" value="1"/>
</dbReference>
<dbReference type="InterPro" id="IPR037171">
    <property type="entry name" value="NagB/RpiA_transferase-like"/>
</dbReference>
<dbReference type="RefSeq" id="WP_183374302.1">
    <property type="nucleotide sequence ID" value="NZ_JACHHD010000003.1"/>
</dbReference>
<dbReference type="PANTHER" id="PTHR36179:SF2">
    <property type="entry name" value="LUD DOMAIN-CONTAINING PROTEIN"/>
    <property type="match status" value="1"/>
</dbReference>
<evidence type="ECO:0000259" key="1">
    <source>
        <dbReference type="Pfam" id="PF02589"/>
    </source>
</evidence>
<feature type="domain" description="LUD" evidence="1">
    <location>
        <begin position="15"/>
        <end position="201"/>
    </location>
</feature>
<dbReference type="AlphaFoldDB" id="A0A7W8CZA7"/>
<dbReference type="InterPro" id="IPR003741">
    <property type="entry name" value="LUD_dom"/>
</dbReference>
<dbReference type="PANTHER" id="PTHR36179">
    <property type="entry name" value="LUD_DOM DOMAIN-CONTAINING PROTEIN"/>
    <property type="match status" value="1"/>
</dbReference>
<accession>A0A7W8CZA7</accession>
<dbReference type="EMBL" id="JACHHD010000003">
    <property type="protein sequence ID" value="MBB5184380.1"/>
    <property type="molecule type" value="Genomic_DNA"/>
</dbReference>
<dbReference type="SUPFAM" id="SSF100950">
    <property type="entry name" value="NagB/RpiA/CoA transferase-like"/>
    <property type="match status" value="1"/>
</dbReference>
<evidence type="ECO:0000313" key="2">
    <source>
        <dbReference type="EMBL" id="MBB5184380.1"/>
    </source>
</evidence>
<organism evidence="2 3">
    <name type="scientific">Faecalicoccus acidiformans</name>
    <dbReference type="NCBI Taxonomy" id="915173"/>
    <lineage>
        <taxon>Bacteria</taxon>
        <taxon>Bacillati</taxon>
        <taxon>Bacillota</taxon>
        <taxon>Erysipelotrichia</taxon>
        <taxon>Erysipelotrichales</taxon>
        <taxon>Erysipelotrichaceae</taxon>
        <taxon>Faecalicoccus</taxon>
    </lineage>
</organism>
<name>A0A7W8CZA7_9FIRM</name>
<reference evidence="2 3" key="1">
    <citation type="submission" date="2020-08" db="EMBL/GenBank/DDBJ databases">
        <title>Genomic Encyclopedia of Type Strains, Phase IV (KMG-IV): sequencing the most valuable type-strain genomes for metagenomic binning, comparative biology and taxonomic classification.</title>
        <authorList>
            <person name="Goeker M."/>
        </authorList>
    </citation>
    <scope>NUCLEOTIDE SEQUENCE [LARGE SCALE GENOMIC DNA]</scope>
    <source>
        <strain evidence="2 3">DSM 26963</strain>
    </source>
</reference>
<evidence type="ECO:0000313" key="3">
    <source>
        <dbReference type="Proteomes" id="UP000521313"/>
    </source>
</evidence>
<proteinExistence type="predicted"/>